<dbReference type="SUPFAM" id="SSF52200">
    <property type="entry name" value="Toll/Interleukin receptor TIR domain"/>
    <property type="match status" value="1"/>
</dbReference>
<reference evidence="6 7" key="1">
    <citation type="journal article" date="2023" name="G3 (Bethesda)">
        <title>A haplotype-resolved chromosome-scale genome for Quercus rubra L. provides insights into the genetics of adaptive traits for red oak species.</title>
        <authorList>
            <person name="Kapoor B."/>
            <person name="Jenkins J."/>
            <person name="Schmutz J."/>
            <person name="Zhebentyayeva T."/>
            <person name="Kuelheim C."/>
            <person name="Coggeshall M."/>
            <person name="Heim C."/>
            <person name="Lasky J.R."/>
            <person name="Leites L."/>
            <person name="Islam-Faridi N."/>
            <person name="Romero-Severson J."/>
            <person name="DeLeo V.L."/>
            <person name="Lucas S.M."/>
            <person name="Lazic D."/>
            <person name="Gailing O."/>
            <person name="Carlson J."/>
            <person name="Staton M."/>
        </authorList>
    </citation>
    <scope>NUCLEOTIDE SEQUENCE [LARGE SCALE GENOMIC DNA]</scope>
    <source>
        <strain evidence="6">Pseudo-F2</strain>
    </source>
</reference>
<evidence type="ECO:0000259" key="5">
    <source>
        <dbReference type="PROSITE" id="PS50104"/>
    </source>
</evidence>
<gene>
    <name evidence="6" type="ORF">RGQ29_024267</name>
</gene>
<dbReference type="InterPro" id="IPR000157">
    <property type="entry name" value="TIR_dom"/>
</dbReference>
<keyword evidence="4" id="KW-0520">NAD</keyword>
<dbReference type="GO" id="GO:0006952">
    <property type="term" value="P:defense response"/>
    <property type="evidence" value="ECO:0007669"/>
    <property type="project" value="UniProtKB-KW"/>
</dbReference>
<keyword evidence="1" id="KW-0433">Leucine-rich repeat</keyword>
<proteinExistence type="predicted"/>
<dbReference type="InterPro" id="IPR027417">
    <property type="entry name" value="P-loop_NTPase"/>
</dbReference>
<dbReference type="Proteomes" id="UP001324115">
    <property type="component" value="Unassembled WGS sequence"/>
</dbReference>
<keyword evidence="7" id="KW-1185">Reference proteome</keyword>
<dbReference type="SUPFAM" id="SSF52058">
    <property type="entry name" value="L domain-like"/>
    <property type="match status" value="2"/>
</dbReference>
<dbReference type="PROSITE" id="PS50104">
    <property type="entry name" value="TIR"/>
    <property type="match status" value="1"/>
</dbReference>
<keyword evidence="2" id="KW-0677">Repeat</keyword>
<comment type="caution">
    <text evidence="6">The sequence shown here is derived from an EMBL/GenBank/DDBJ whole genome shotgun (WGS) entry which is preliminary data.</text>
</comment>
<dbReference type="SUPFAM" id="SSF52540">
    <property type="entry name" value="P-loop containing nucleoside triphosphate hydrolases"/>
    <property type="match status" value="1"/>
</dbReference>
<feature type="domain" description="TIR" evidence="5">
    <location>
        <begin position="18"/>
        <end position="183"/>
    </location>
</feature>
<dbReference type="Pfam" id="PF23286">
    <property type="entry name" value="LRR_13"/>
    <property type="match status" value="1"/>
</dbReference>
<dbReference type="GO" id="GO:0043531">
    <property type="term" value="F:ADP binding"/>
    <property type="evidence" value="ECO:0007669"/>
    <property type="project" value="InterPro"/>
</dbReference>
<dbReference type="InterPro" id="IPR058546">
    <property type="entry name" value="RPS4B/Roq1-like_LRR"/>
</dbReference>
<dbReference type="Pfam" id="PF01582">
    <property type="entry name" value="TIR"/>
    <property type="match status" value="1"/>
</dbReference>
<dbReference type="Gene3D" id="3.80.10.10">
    <property type="entry name" value="Ribonuclease Inhibitor"/>
    <property type="match status" value="3"/>
</dbReference>
<evidence type="ECO:0000313" key="7">
    <source>
        <dbReference type="Proteomes" id="UP001324115"/>
    </source>
</evidence>
<evidence type="ECO:0000313" key="6">
    <source>
        <dbReference type="EMBL" id="KAK4580554.1"/>
    </source>
</evidence>
<dbReference type="InterPro" id="IPR035897">
    <property type="entry name" value="Toll_tir_struct_dom_sf"/>
</dbReference>
<accession>A0AAN7IKA7</accession>
<dbReference type="Pfam" id="PF23282">
    <property type="entry name" value="WHD_ROQ1"/>
    <property type="match status" value="1"/>
</dbReference>
<dbReference type="FunFam" id="3.40.50.10140:FF:000007">
    <property type="entry name" value="Disease resistance protein (TIR-NBS-LRR class)"/>
    <property type="match status" value="1"/>
</dbReference>
<organism evidence="6 7">
    <name type="scientific">Quercus rubra</name>
    <name type="common">Northern red oak</name>
    <name type="synonym">Quercus borealis</name>
    <dbReference type="NCBI Taxonomy" id="3512"/>
    <lineage>
        <taxon>Eukaryota</taxon>
        <taxon>Viridiplantae</taxon>
        <taxon>Streptophyta</taxon>
        <taxon>Embryophyta</taxon>
        <taxon>Tracheophyta</taxon>
        <taxon>Spermatophyta</taxon>
        <taxon>Magnoliopsida</taxon>
        <taxon>eudicotyledons</taxon>
        <taxon>Gunneridae</taxon>
        <taxon>Pentapetalae</taxon>
        <taxon>rosids</taxon>
        <taxon>fabids</taxon>
        <taxon>Fagales</taxon>
        <taxon>Fagaceae</taxon>
        <taxon>Quercus</taxon>
    </lineage>
</organism>
<dbReference type="PANTHER" id="PTHR11017:SF570">
    <property type="entry name" value="DISEASE RESISTANCE PROTEIN (TIR-NBS CLASS)-RELATED"/>
    <property type="match status" value="1"/>
</dbReference>
<dbReference type="Gene3D" id="1.10.8.430">
    <property type="entry name" value="Helical domain of apoptotic protease-activating factors"/>
    <property type="match status" value="1"/>
</dbReference>
<dbReference type="Pfam" id="PF00931">
    <property type="entry name" value="NB-ARC"/>
    <property type="match status" value="1"/>
</dbReference>
<evidence type="ECO:0000256" key="4">
    <source>
        <dbReference type="ARBA" id="ARBA00023027"/>
    </source>
</evidence>
<dbReference type="EMBL" id="JAXUIC010000007">
    <property type="protein sequence ID" value="KAK4580554.1"/>
    <property type="molecule type" value="Genomic_DNA"/>
</dbReference>
<protein>
    <recommendedName>
        <fullName evidence="5">TIR domain-containing protein</fullName>
    </recommendedName>
</protein>
<dbReference type="Gene3D" id="3.40.50.10140">
    <property type="entry name" value="Toll/interleukin-1 receptor homology (TIR) domain"/>
    <property type="match status" value="1"/>
</dbReference>
<dbReference type="InterPro" id="IPR032675">
    <property type="entry name" value="LRR_dom_sf"/>
</dbReference>
<dbReference type="SMART" id="SM00255">
    <property type="entry name" value="TIR"/>
    <property type="match status" value="1"/>
</dbReference>
<dbReference type="InterPro" id="IPR058192">
    <property type="entry name" value="WHD_ROQ1-like"/>
</dbReference>
<name>A0AAN7IKA7_QUERU</name>
<dbReference type="GO" id="GO:0007165">
    <property type="term" value="P:signal transduction"/>
    <property type="evidence" value="ECO:0007669"/>
    <property type="project" value="InterPro"/>
</dbReference>
<dbReference type="InterPro" id="IPR036390">
    <property type="entry name" value="WH_DNA-bd_sf"/>
</dbReference>
<sequence length="1402" mass="159535">MAFTASEPASSSYSNHQWNYDIFLSFKGEDTRNGFTGHLYKALCDKGLYTFIDNDIRRGEKISDELLKAIESSRISIIILSENYASSTWCLDELIKISQCRINGQLVLPIFCNIDPSEVRHLRNEFGMALTKHEEKFKDNKEKVQRWRMALTEVANLSGWHYEMGCNESKFIQGIVECISCTTLNSTPLFVAKYPVGVNYRAMDIELLLDIESNRVLMVGIHGLGGIGKTTIAKAVYNIIANHFEGSSFLENVREQSRTNDGIIQLQEKILFDITRDRNLKVDNISRGINVIKERLRCKRVLLVLDDVDKLNQIENLLGDYKCLAPGSRILITTRDKHVLNTLEKDPIVYKVGQMDRHEALELFSLHAFRTKEPELSYLQLAKQIIDYAIGLPLALRILGSDLHGRSLCQWKSAVEKLKRIPNNEIQEILKISYEGLDPSEQEIFLDIACFFKGKKIGYVLKLLEACNLYPAYGIPKLVDKCLITIDWCDNLLMHDLLQQMGKEIVKQESPEVLGKRTRLWKYEDARNVLIGKTGSDKIRGIMLLSPKLVTLQLHAKAFRRMENLKFLMVNNVCIGRRLKYLPNGIRLLDWPNYPFSLPTNFCPQELVYLNLQGSHVQMEKLFKQELLFENLKKINLSSSKSIQKVPKLSTPNLEALNLSLCENLLEVHESVGFLDKLKTWDLTFCKNLQTLPKRMKLKSLKKFHLTGCKSIRKLPELWAPNLKTLNLSSCENLVEIHESVGLLNKLKTWDLTKCEKLQTLPRRIKLKFLVEFHLIGCKSIKKLPKMWAPNLKTLNLSSCENLVEIHESIGLLNKLKTLDFNKCEKLQTLPRRIKLKSLEEFDLTNFSRLEEFPEIHPEMQCLKRLVLYNCGIRELPSSIVHLTGLVTLDLQNCQNLGELPNSIYKLQQLDRLSLCTTIQRLTCNSFDRSFKYGFVKLKELSLCGENVTELDFMEPKYFPVLNCLVLENTSTVTIPESFSRFTSLKEISIINCEKFREIQGLPEILNCLVVLNCQSCDPQSSSKILNQVIPKIVEIQGVLANRVCEGATSGILMDPQSLIGLSHQLIPSPSLFEDLEFEFMLPEAEIPNWLNLNHQSVGNSISFLVGPKCPNIFVVCTFGPIKVHRVKSMRCVVYLSINGCEQTLSIYSHLPLLPDLWLFSRSQRELQKHFSDSNLLEQNHVEVICKIEKWNKISSSYEPINPEGSLKWWGVHVKCVCCPQSAIDGGRSSFVLDDTDSQHLQPLFPTSCGSNLDHKVLHNEGDLGHAMETTNTGFESGLKGFHGDLNVSLLVPNDPEVLPLIPLPYDSNMDHQSFNTVRNLESLRGFHDDRYDLSLSLNDSDAGERESHLVPDTTNGSYFSFCQPDLALGSTVSGGLHLALDFLNDDSDCNVCPPTKKMRTS</sequence>
<evidence type="ECO:0000256" key="2">
    <source>
        <dbReference type="ARBA" id="ARBA00022737"/>
    </source>
</evidence>
<dbReference type="Gene3D" id="3.40.50.300">
    <property type="entry name" value="P-loop containing nucleotide triphosphate hydrolases"/>
    <property type="match status" value="1"/>
</dbReference>
<keyword evidence="3" id="KW-0611">Plant defense</keyword>
<dbReference type="PANTHER" id="PTHR11017">
    <property type="entry name" value="LEUCINE-RICH REPEAT-CONTAINING PROTEIN"/>
    <property type="match status" value="1"/>
</dbReference>
<evidence type="ECO:0000256" key="1">
    <source>
        <dbReference type="ARBA" id="ARBA00022614"/>
    </source>
</evidence>
<dbReference type="InterPro" id="IPR002182">
    <property type="entry name" value="NB-ARC"/>
</dbReference>
<evidence type="ECO:0000256" key="3">
    <source>
        <dbReference type="ARBA" id="ARBA00022821"/>
    </source>
</evidence>
<dbReference type="InterPro" id="IPR042197">
    <property type="entry name" value="Apaf_helical"/>
</dbReference>
<dbReference type="InterPro" id="IPR044974">
    <property type="entry name" value="Disease_R_plants"/>
</dbReference>
<dbReference type="SUPFAM" id="SSF46785">
    <property type="entry name" value="Winged helix' DNA-binding domain"/>
    <property type="match status" value="1"/>
</dbReference>
<dbReference type="PRINTS" id="PR00364">
    <property type="entry name" value="DISEASERSIST"/>
</dbReference>